<gene>
    <name evidence="1" type="ORF">HaLaN_26140</name>
</gene>
<evidence type="ECO:0000313" key="2">
    <source>
        <dbReference type="Proteomes" id="UP000485058"/>
    </source>
</evidence>
<dbReference type="EMBL" id="BLLF01003608">
    <property type="protein sequence ID" value="GFH27763.1"/>
    <property type="molecule type" value="Genomic_DNA"/>
</dbReference>
<accession>A0A6A0A5I1</accession>
<keyword evidence="2" id="KW-1185">Reference proteome</keyword>
<dbReference type="Proteomes" id="UP000485058">
    <property type="component" value="Unassembled WGS sequence"/>
</dbReference>
<reference evidence="1 2" key="1">
    <citation type="submission" date="2020-02" db="EMBL/GenBank/DDBJ databases">
        <title>Draft genome sequence of Haematococcus lacustris strain NIES-144.</title>
        <authorList>
            <person name="Morimoto D."/>
            <person name="Nakagawa S."/>
            <person name="Yoshida T."/>
            <person name="Sawayama S."/>
        </authorList>
    </citation>
    <scope>NUCLEOTIDE SEQUENCE [LARGE SCALE GENOMIC DNA]</scope>
    <source>
        <strain evidence="1 2">NIES-144</strain>
    </source>
</reference>
<organism evidence="1 2">
    <name type="scientific">Haematococcus lacustris</name>
    <name type="common">Green alga</name>
    <name type="synonym">Haematococcus pluvialis</name>
    <dbReference type="NCBI Taxonomy" id="44745"/>
    <lineage>
        <taxon>Eukaryota</taxon>
        <taxon>Viridiplantae</taxon>
        <taxon>Chlorophyta</taxon>
        <taxon>core chlorophytes</taxon>
        <taxon>Chlorophyceae</taxon>
        <taxon>CS clade</taxon>
        <taxon>Chlamydomonadales</taxon>
        <taxon>Haematococcaceae</taxon>
        <taxon>Haematococcus</taxon>
    </lineage>
</organism>
<protein>
    <submittedName>
        <fullName evidence="1">Uncharacterized protein</fullName>
    </submittedName>
</protein>
<comment type="caution">
    <text evidence="1">The sequence shown here is derived from an EMBL/GenBank/DDBJ whole genome shotgun (WGS) entry which is preliminary data.</text>
</comment>
<proteinExistence type="predicted"/>
<dbReference type="AlphaFoldDB" id="A0A6A0A5I1"/>
<sequence>MRVCGLTLHPAVARMYQVWEQRWLAGAGASVTVCEAMVEKLEQQGLSAELVSAAYTEWELPV</sequence>
<name>A0A6A0A5I1_HAELA</name>
<evidence type="ECO:0000313" key="1">
    <source>
        <dbReference type="EMBL" id="GFH27763.1"/>
    </source>
</evidence>